<keyword evidence="3" id="KW-0614">Plasmid</keyword>
<dbReference type="AlphaFoldDB" id="A0A2R4VWS4"/>
<accession>A0A2R4VWS4</accession>
<evidence type="ECO:0000256" key="1">
    <source>
        <dbReference type="ARBA" id="ARBA00022649"/>
    </source>
</evidence>
<sequence>MVGSRSMSRIDPAKKNEHPVSDTLENASHVSSMDAEKKKWMEDNRVAFAAYDALVDRLGLFGEEYRNFE</sequence>
<evidence type="ECO:0008006" key="5">
    <source>
        <dbReference type="Google" id="ProtNLM"/>
    </source>
</evidence>
<dbReference type="Proteomes" id="UP000077405">
    <property type="component" value="Plasmid pYZ6"/>
</dbReference>
<evidence type="ECO:0000256" key="2">
    <source>
        <dbReference type="SAM" id="MobiDB-lite"/>
    </source>
</evidence>
<organism evidence="3 4">
    <name type="scientific">Azospirillum humicireducens</name>
    <dbReference type="NCBI Taxonomy" id="1226968"/>
    <lineage>
        <taxon>Bacteria</taxon>
        <taxon>Pseudomonadati</taxon>
        <taxon>Pseudomonadota</taxon>
        <taxon>Alphaproteobacteria</taxon>
        <taxon>Rhodospirillales</taxon>
        <taxon>Azospirillaceae</taxon>
        <taxon>Azospirillum</taxon>
    </lineage>
</organism>
<evidence type="ECO:0000313" key="3">
    <source>
        <dbReference type="EMBL" id="AWB08918.1"/>
    </source>
</evidence>
<dbReference type="EMBL" id="CP028907">
    <property type="protein sequence ID" value="AWB08918.1"/>
    <property type="molecule type" value="Genomic_DNA"/>
</dbReference>
<proteinExistence type="predicted"/>
<reference evidence="3 4" key="1">
    <citation type="submission" date="2018-04" db="EMBL/GenBank/DDBJ databases">
        <title>Complete genome sequence of the nitrogen-fixing bacterium Azospirillum humicireducens type strain SgZ-5.</title>
        <authorList>
            <person name="Yu Z."/>
        </authorList>
    </citation>
    <scope>NUCLEOTIDE SEQUENCE [LARGE SCALE GENOMIC DNA]</scope>
    <source>
        <strain evidence="3 4">SgZ-5</strain>
        <plasmid evidence="3 4">pYZ6</plasmid>
    </source>
</reference>
<gene>
    <name evidence="3" type="ORF">A6A40_28365</name>
</gene>
<evidence type="ECO:0000313" key="4">
    <source>
        <dbReference type="Proteomes" id="UP000077405"/>
    </source>
</evidence>
<dbReference type="InterPro" id="IPR009956">
    <property type="entry name" value="Post-segregation_anti-tox_CcdA"/>
</dbReference>
<keyword evidence="1" id="KW-1277">Toxin-antitoxin system</keyword>
<protein>
    <recommendedName>
        <fullName evidence="5">Acetoacetyl-CoA synthase</fullName>
    </recommendedName>
</protein>
<dbReference type="KEGG" id="ahu:A6A40_28365"/>
<geneLocation type="plasmid" evidence="3 4">
    <name>pYZ6</name>
</geneLocation>
<name>A0A2R4VWS4_9PROT</name>
<feature type="region of interest" description="Disordered" evidence="2">
    <location>
        <begin position="1"/>
        <end position="33"/>
    </location>
</feature>
<keyword evidence="4" id="KW-1185">Reference proteome</keyword>
<feature type="compositionally biased region" description="Basic and acidic residues" evidence="2">
    <location>
        <begin position="11"/>
        <end position="20"/>
    </location>
</feature>
<dbReference type="Pfam" id="PF07362">
    <property type="entry name" value="CcdA"/>
    <property type="match status" value="1"/>
</dbReference>